<dbReference type="AlphaFoldDB" id="A0A1B7Z8B5"/>
<feature type="domain" description="FAS1" evidence="2">
    <location>
        <begin position="64"/>
        <end position="209"/>
    </location>
</feature>
<name>A0A1B7Z8B5_9FLAO</name>
<dbReference type="KEGG" id="mart:BTR34_17515"/>
<keyword evidence="4" id="KW-1185">Reference proteome</keyword>
<dbReference type="Pfam" id="PF02469">
    <property type="entry name" value="Fasciclin"/>
    <property type="match status" value="1"/>
</dbReference>
<accession>A0A1B7Z8B5</accession>
<dbReference type="Gene3D" id="2.30.180.10">
    <property type="entry name" value="FAS1 domain"/>
    <property type="match status" value="1"/>
</dbReference>
<dbReference type="OrthoDB" id="9800666at2"/>
<dbReference type="FunFam" id="2.30.180.10:FF:000032">
    <property type="entry name" value="Fasciclin domain-containing protein, putative"/>
    <property type="match status" value="1"/>
</dbReference>
<dbReference type="PROSITE" id="PS51257">
    <property type="entry name" value="PROKAR_LIPOPROTEIN"/>
    <property type="match status" value="1"/>
</dbReference>
<dbReference type="EMBL" id="LZFP01000012">
    <property type="protein sequence ID" value="OBR38978.1"/>
    <property type="molecule type" value="Genomic_DNA"/>
</dbReference>
<comment type="caution">
    <text evidence="3">The sequence shown here is derived from an EMBL/GenBank/DDBJ whole genome shotgun (WGS) entry which is preliminary data.</text>
</comment>
<reference evidence="4" key="1">
    <citation type="submission" date="2016-06" db="EMBL/GenBank/DDBJ databases">
        <authorList>
            <person name="Zhan P."/>
        </authorList>
    </citation>
    <scope>NUCLEOTIDE SEQUENCE [LARGE SCALE GENOMIC DNA]</scope>
    <source>
        <strain evidence="4">T28</strain>
    </source>
</reference>
<proteinExistence type="predicted"/>
<protein>
    <recommendedName>
        <fullName evidence="2">FAS1 domain-containing protein</fullName>
    </recommendedName>
</protein>
<keyword evidence="1" id="KW-0175">Coiled coil</keyword>
<evidence type="ECO:0000259" key="2">
    <source>
        <dbReference type="PROSITE" id="PS50213"/>
    </source>
</evidence>
<evidence type="ECO:0000313" key="3">
    <source>
        <dbReference type="EMBL" id="OBR38978.1"/>
    </source>
</evidence>
<dbReference type="SMART" id="SM00554">
    <property type="entry name" value="FAS1"/>
    <property type="match status" value="1"/>
</dbReference>
<dbReference type="GO" id="GO:0050839">
    <property type="term" value="F:cell adhesion molecule binding"/>
    <property type="evidence" value="ECO:0007669"/>
    <property type="project" value="TreeGrafter"/>
</dbReference>
<evidence type="ECO:0000313" key="4">
    <source>
        <dbReference type="Proteomes" id="UP000092164"/>
    </source>
</evidence>
<evidence type="ECO:0000256" key="1">
    <source>
        <dbReference type="SAM" id="Coils"/>
    </source>
</evidence>
<dbReference type="InterPro" id="IPR050904">
    <property type="entry name" value="Adhesion/Biosynth-related"/>
</dbReference>
<feature type="coiled-coil region" evidence="1">
    <location>
        <begin position="32"/>
        <end position="61"/>
    </location>
</feature>
<dbReference type="PANTHER" id="PTHR10900">
    <property type="entry name" value="PERIOSTIN-RELATED"/>
    <property type="match status" value="1"/>
</dbReference>
<dbReference type="InterPro" id="IPR000782">
    <property type="entry name" value="FAS1_domain"/>
</dbReference>
<gene>
    <name evidence="3" type="ORF">A9200_04760</name>
</gene>
<organism evidence="3 4">
    <name type="scientific">Maribacter hydrothermalis</name>
    <dbReference type="NCBI Taxonomy" id="1836467"/>
    <lineage>
        <taxon>Bacteria</taxon>
        <taxon>Pseudomonadati</taxon>
        <taxon>Bacteroidota</taxon>
        <taxon>Flavobacteriia</taxon>
        <taxon>Flavobacteriales</taxon>
        <taxon>Flavobacteriaceae</taxon>
        <taxon>Maribacter</taxon>
    </lineage>
</organism>
<dbReference type="GO" id="GO:0030198">
    <property type="term" value="P:extracellular matrix organization"/>
    <property type="evidence" value="ECO:0007669"/>
    <property type="project" value="TreeGrafter"/>
</dbReference>
<dbReference type="SUPFAM" id="SSF82153">
    <property type="entry name" value="FAS1 domain"/>
    <property type="match status" value="1"/>
</dbReference>
<dbReference type="GO" id="GO:0007155">
    <property type="term" value="P:cell adhesion"/>
    <property type="evidence" value="ECO:0007669"/>
    <property type="project" value="TreeGrafter"/>
</dbReference>
<dbReference type="Proteomes" id="UP000092164">
    <property type="component" value="Unassembled WGS sequence"/>
</dbReference>
<dbReference type="GO" id="GO:0031012">
    <property type="term" value="C:extracellular matrix"/>
    <property type="evidence" value="ECO:0007669"/>
    <property type="project" value="TreeGrafter"/>
</dbReference>
<sequence length="212" mass="22808">MKLRKIQNLLFVGIAILALSSCKDQAKIDADKKAMEEKVAMEEANVKAEEIKMKEEAKQKELMSTSITAVASNNAELSTLVSAVKAANLDKMLSEPGSYTVFAPSNNAFEKLPKKMSIAELGKPENKELLTQILQYHVVSGVITSDKLVAAVKGANGKYTFTTVGGKDITASLTGDKIILKDEKGNKTEVVLGNVKASNGVVHVINNVLLMK</sequence>
<dbReference type="PANTHER" id="PTHR10900:SF77">
    <property type="entry name" value="FI19380P1"/>
    <property type="match status" value="1"/>
</dbReference>
<dbReference type="GO" id="GO:0005615">
    <property type="term" value="C:extracellular space"/>
    <property type="evidence" value="ECO:0007669"/>
    <property type="project" value="TreeGrafter"/>
</dbReference>
<dbReference type="PROSITE" id="PS50213">
    <property type="entry name" value="FAS1"/>
    <property type="match status" value="1"/>
</dbReference>
<dbReference type="RefSeq" id="WP_068484799.1">
    <property type="nucleotide sequence ID" value="NZ_CP018760.1"/>
</dbReference>
<dbReference type="InterPro" id="IPR036378">
    <property type="entry name" value="FAS1_dom_sf"/>
</dbReference>